<accession>A0A2U3D742</accession>
<dbReference type="EC" id="6.3.2.1" evidence="8"/>
<comment type="function">
    <text evidence="8">Catalyzes the condensation of pantoate with beta-alanine in an ATP-dependent reaction via a pantoyl-adenylate intermediate.</text>
</comment>
<evidence type="ECO:0000256" key="4">
    <source>
        <dbReference type="ARBA" id="ARBA00022655"/>
    </source>
</evidence>
<dbReference type="EMBL" id="MPDK01000019">
    <property type="protein sequence ID" value="PWI57073.1"/>
    <property type="molecule type" value="Genomic_DNA"/>
</dbReference>
<dbReference type="Pfam" id="PF02569">
    <property type="entry name" value="Pantoate_ligase"/>
    <property type="match status" value="1"/>
</dbReference>
<organism evidence="9 10">
    <name type="scientific">Sulfoacidibacillus thermotolerans</name>
    <name type="common">Acidibacillus sulfuroxidans</name>
    <dbReference type="NCBI Taxonomy" id="1765684"/>
    <lineage>
        <taxon>Bacteria</taxon>
        <taxon>Bacillati</taxon>
        <taxon>Bacillota</taxon>
        <taxon>Bacilli</taxon>
        <taxon>Bacillales</taxon>
        <taxon>Alicyclobacillaceae</taxon>
        <taxon>Sulfoacidibacillus</taxon>
    </lineage>
</organism>
<evidence type="ECO:0000256" key="1">
    <source>
        <dbReference type="ARBA" id="ARBA00004990"/>
    </source>
</evidence>
<dbReference type="GO" id="GO:0005829">
    <property type="term" value="C:cytosol"/>
    <property type="evidence" value="ECO:0007669"/>
    <property type="project" value="TreeGrafter"/>
</dbReference>
<dbReference type="FunFam" id="3.30.1300.10:FF:000001">
    <property type="entry name" value="Pantothenate synthetase"/>
    <property type="match status" value="1"/>
</dbReference>
<evidence type="ECO:0000313" key="10">
    <source>
        <dbReference type="Proteomes" id="UP000245380"/>
    </source>
</evidence>
<keyword evidence="6 8" id="KW-0067">ATP-binding</keyword>
<keyword evidence="5 8" id="KW-0547">Nucleotide-binding</keyword>
<feature type="binding site" evidence="8">
    <location>
        <position position="160"/>
    </location>
    <ligand>
        <name>(R)-pantoate</name>
        <dbReference type="ChEBI" id="CHEBI:15980"/>
    </ligand>
</feature>
<feature type="binding site" evidence="8">
    <location>
        <begin position="154"/>
        <end position="157"/>
    </location>
    <ligand>
        <name>ATP</name>
        <dbReference type="ChEBI" id="CHEBI:30616"/>
    </ligand>
</feature>
<feature type="binding site" evidence="8">
    <location>
        <begin position="191"/>
        <end position="194"/>
    </location>
    <ligand>
        <name>ATP</name>
        <dbReference type="ChEBI" id="CHEBI:30616"/>
    </ligand>
</feature>
<comment type="miscellaneous">
    <text evidence="8">The reaction proceeds by a bi uni uni bi ping pong mechanism.</text>
</comment>
<feature type="binding site" evidence="8">
    <location>
        <position position="67"/>
    </location>
    <ligand>
        <name>beta-alanine</name>
        <dbReference type="ChEBI" id="CHEBI:57966"/>
    </ligand>
</feature>
<keyword evidence="10" id="KW-1185">Reference proteome</keyword>
<feature type="active site" description="Proton donor" evidence="8">
    <location>
        <position position="43"/>
    </location>
</feature>
<dbReference type="PANTHER" id="PTHR21299:SF1">
    <property type="entry name" value="PANTOATE--BETA-ALANINE LIGASE"/>
    <property type="match status" value="1"/>
</dbReference>
<dbReference type="CDD" id="cd00560">
    <property type="entry name" value="PanC"/>
    <property type="match status" value="1"/>
</dbReference>
<keyword evidence="4 8" id="KW-0566">Pantothenate biosynthesis</keyword>
<evidence type="ECO:0000313" key="9">
    <source>
        <dbReference type="EMBL" id="PWI57073.1"/>
    </source>
</evidence>
<sequence length="289" mass="32618">MIVIETIDAARRAIHALRKERRKGESASRVGFVPTMGYLHEGHASLIQKARVENEIVAVSIFVNPLQFGPNEDLARYPRSPKEDQTLCESLGVDVLFTPSVEAMYGHDEVFTRVHVDRLGDHLCGASRPGHFDGVCTVVSKLFHIIEPDAAYFGQKDAQQLRIIEQMVQDLSLPIEIVPCPIVREQDGLAKSSRNAYLSPAERKIAPEIYRTLQMIKKQIEEGEHRVLHLQREAIDRLQQFPGFKVDYLSFVDAKTLTPVDYIDTDRKILLAVAVYVGSTRLIDNVFIT</sequence>
<name>A0A2U3D742_SULT2</name>
<dbReference type="InterPro" id="IPR042176">
    <property type="entry name" value="Pantoate_ligase_C"/>
</dbReference>
<keyword evidence="3 8" id="KW-0436">Ligase</keyword>
<comment type="pathway">
    <text evidence="1 8">Cofactor biosynthesis; (R)-pantothenate biosynthesis; (R)-pantothenate from (R)-pantoate and beta-alanine: step 1/1.</text>
</comment>
<dbReference type="SUPFAM" id="SSF52374">
    <property type="entry name" value="Nucleotidylyl transferase"/>
    <property type="match status" value="1"/>
</dbReference>
<dbReference type="InterPro" id="IPR003721">
    <property type="entry name" value="Pantoate_ligase"/>
</dbReference>
<protein>
    <recommendedName>
        <fullName evidence="8">Pantothenate synthetase</fullName>
        <shortName evidence="8">PS</shortName>
        <ecNumber evidence="8">6.3.2.1</ecNumber>
    </recommendedName>
    <alternativeName>
        <fullName evidence="8">Pantoate--beta-alanine ligase</fullName>
    </alternativeName>
    <alternativeName>
        <fullName evidence="8">Pantoate-activating enzyme</fullName>
    </alternativeName>
</protein>
<reference evidence="9 10" key="1">
    <citation type="submission" date="2016-11" db="EMBL/GenBank/DDBJ databases">
        <title>Comparative genomics of Acidibacillus ferroxidans species.</title>
        <authorList>
            <person name="Oliveira G."/>
            <person name="Nunes G."/>
            <person name="Oliveira R."/>
            <person name="Araujo F."/>
            <person name="Salim A."/>
            <person name="Scholte L."/>
            <person name="Morais D."/>
            <person name="Nancucheo I."/>
            <person name="Johnson D.B."/>
            <person name="Grail B."/>
            <person name="Bittencourt J."/>
            <person name="Valadares R."/>
        </authorList>
    </citation>
    <scope>NUCLEOTIDE SEQUENCE [LARGE SCALE GENOMIC DNA]</scope>
    <source>
        <strain evidence="9 10">Y002</strain>
    </source>
</reference>
<dbReference type="RefSeq" id="WP_109431154.1">
    <property type="nucleotide sequence ID" value="NZ_MPDK01000019.1"/>
</dbReference>
<dbReference type="GO" id="GO:0004592">
    <property type="term" value="F:pantoate-beta-alanine ligase activity"/>
    <property type="evidence" value="ECO:0007669"/>
    <property type="project" value="UniProtKB-UniRule"/>
</dbReference>
<evidence type="ECO:0000256" key="2">
    <source>
        <dbReference type="ARBA" id="ARBA00009256"/>
    </source>
</evidence>
<feature type="binding site" evidence="8">
    <location>
        <position position="183"/>
    </location>
    <ligand>
        <name>ATP</name>
        <dbReference type="ChEBI" id="CHEBI:30616"/>
    </ligand>
</feature>
<evidence type="ECO:0000256" key="3">
    <source>
        <dbReference type="ARBA" id="ARBA00022598"/>
    </source>
</evidence>
<dbReference type="Gene3D" id="3.40.50.620">
    <property type="entry name" value="HUPs"/>
    <property type="match status" value="1"/>
</dbReference>
<proteinExistence type="inferred from homology"/>
<dbReference type="FunFam" id="3.40.50.620:FF:000013">
    <property type="entry name" value="Pantothenate synthetase"/>
    <property type="match status" value="1"/>
</dbReference>
<dbReference type="HAMAP" id="MF_00158">
    <property type="entry name" value="PanC"/>
    <property type="match status" value="1"/>
</dbReference>
<dbReference type="Gene3D" id="3.30.1300.10">
    <property type="entry name" value="Pantoate-beta-alanine ligase, C-terminal domain"/>
    <property type="match status" value="1"/>
</dbReference>
<evidence type="ECO:0000256" key="7">
    <source>
        <dbReference type="ARBA" id="ARBA00048258"/>
    </source>
</evidence>
<evidence type="ECO:0000256" key="5">
    <source>
        <dbReference type="ARBA" id="ARBA00022741"/>
    </source>
</evidence>
<comment type="subunit">
    <text evidence="8">Homodimer.</text>
</comment>
<dbReference type="Proteomes" id="UP000245380">
    <property type="component" value="Unassembled WGS sequence"/>
</dbReference>
<evidence type="ECO:0000256" key="6">
    <source>
        <dbReference type="ARBA" id="ARBA00022840"/>
    </source>
</evidence>
<dbReference type="GO" id="GO:0005524">
    <property type="term" value="F:ATP binding"/>
    <property type="evidence" value="ECO:0007669"/>
    <property type="project" value="UniProtKB-KW"/>
</dbReference>
<feature type="binding site" evidence="8">
    <location>
        <position position="67"/>
    </location>
    <ligand>
        <name>(R)-pantoate</name>
        <dbReference type="ChEBI" id="CHEBI:15980"/>
    </ligand>
</feature>
<comment type="similarity">
    <text evidence="2 8">Belongs to the pantothenate synthetase family.</text>
</comment>
<evidence type="ECO:0000256" key="8">
    <source>
        <dbReference type="HAMAP-Rule" id="MF_00158"/>
    </source>
</evidence>
<keyword evidence="8" id="KW-0963">Cytoplasm</keyword>
<comment type="subcellular location">
    <subcellularLocation>
        <location evidence="8">Cytoplasm</location>
    </subcellularLocation>
</comment>
<comment type="caution">
    <text evidence="9">The sequence shown here is derived from an EMBL/GenBank/DDBJ whole genome shotgun (WGS) entry which is preliminary data.</text>
</comment>
<dbReference type="NCBIfam" id="TIGR00018">
    <property type="entry name" value="panC"/>
    <property type="match status" value="1"/>
</dbReference>
<dbReference type="PANTHER" id="PTHR21299">
    <property type="entry name" value="CYTIDYLATE KINASE/PANTOATE-BETA-ALANINE LIGASE"/>
    <property type="match status" value="1"/>
</dbReference>
<dbReference type="InterPro" id="IPR014729">
    <property type="entry name" value="Rossmann-like_a/b/a_fold"/>
</dbReference>
<comment type="catalytic activity">
    <reaction evidence="7 8">
        <text>(R)-pantoate + beta-alanine + ATP = (R)-pantothenate + AMP + diphosphate + H(+)</text>
        <dbReference type="Rhea" id="RHEA:10912"/>
        <dbReference type="ChEBI" id="CHEBI:15378"/>
        <dbReference type="ChEBI" id="CHEBI:15980"/>
        <dbReference type="ChEBI" id="CHEBI:29032"/>
        <dbReference type="ChEBI" id="CHEBI:30616"/>
        <dbReference type="ChEBI" id="CHEBI:33019"/>
        <dbReference type="ChEBI" id="CHEBI:57966"/>
        <dbReference type="ChEBI" id="CHEBI:456215"/>
        <dbReference type="EC" id="6.3.2.1"/>
    </reaction>
</comment>
<dbReference type="UniPathway" id="UPA00028">
    <property type="reaction ID" value="UER00005"/>
</dbReference>
<dbReference type="OrthoDB" id="9773087at2"/>
<dbReference type="AlphaFoldDB" id="A0A2U3D742"/>
<dbReference type="GO" id="GO:0015940">
    <property type="term" value="P:pantothenate biosynthetic process"/>
    <property type="evidence" value="ECO:0007669"/>
    <property type="project" value="UniProtKB-UniRule"/>
</dbReference>
<feature type="binding site" evidence="8">
    <location>
        <begin position="36"/>
        <end position="43"/>
    </location>
    <ligand>
        <name>ATP</name>
        <dbReference type="ChEBI" id="CHEBI:30616"/>
    </ligand>
</feature>
<gene>
    <name evidence="8" type="primary">panC</name>
    <name evidence="9" type="ORF">BM613_10510</name>
</gene>